<protein>
    <submittedName>
        <fullName evidence="1">Uncharacterized protein</fullName>
    </submittedName>
</protein>
<dbReference type="NCBIfam" id="TIGR04342">
    <property type="entry name" value="EXLDI"/>
    <property type="match status" value="1"/>
</dbReference>
<accession>A0A8B2VFI0</accession>
<dbReference type="EMBL" id="MVCE01000002">
    <property type="protein sequence ID" value="PGF35185.1"/>
    <property type="molecule type" value="Genomic_DNA"/>
</dbReference>
<dbReference type="OrthoDB" id="3199431at2"/>
<dbReference type="RefSeq" id="WP_002525240.1">
    <property type="nucleotide sequence ID" value="NZ_AP022844.1"/>
</dbReference>
<dbReference type="AlphaFoldDB" id="A0A8B2VFI0"/>
<organism evidence="1 2">
    <name type="scientific">Cutibacterium acnes</name>
    <name type="common">Propionibacterium acnes</name>
    <dbReference type="NCBI Taxonomy" id="1747"/>
    <lineage>
        <taxon>Bacteria</taxon>
        <taxon>Bacillati</taxon>
        <taxon>Actinomycetota</taxon>
        <taxon>Actinomycetes</taxon>
        <taxon>Propionibacteriales</taxon>
        <taxon>Propionibacteriaceae</taxon>
        <taxon>Cutibacterium</taxon>
    </lineage>
</organism>
<dbReference type="GeneID" id="92856108"/>
<dbReference type="Proteomes" id="UP000226191">
    <property type="component" value="Unassembled WGS sequence"/>
</dbReference>
<gene>
    <name evidence="1" type="ORF">B1B09_06250</name>
</gene>
<evidence type="ECO:0000313" key="2">
    <source>
        <dbReference type="Proteomes" id="UP000226191"/>
    </source>
</evidence>
<sequence length="174" mass="19909">MHIIMHMPTRNVYVSDEDQNLFQEAAELAGGFSPAVSEALREYVKRRKLMRGGAEQVEVDLRTDGIDHRVSFMGRRLVKVQRDHEQGCRIDTVYATARKQFAVVSKVRRVLPSWAGGKEDLWSHPETWDKEFWTVGDRTLKVFANLDELRAADGELAERVDSALHVAPYEVLDI</sequence>
<reference evidence="1 2" key="1">
    <citation type="submission" date="2017-02" db="EMBL/GenBank/DDBJ databases">
        <title>Prevalence of linear plasmids in Cutibacterium acnes isolates obtained from cancerous prostatic tissue.</title>
        <authorList>
            <person name="Davidsson S."/>
            <person name="Bruggemann H."/>
        </authorList>
    </citation>
    <scope>NUCLEOTIDE SEQUENCE [LARGE SCALE GENOMIC DNA]</scope>
    <source>
        <strain evidence="1 2">11-78</strain>
    </source>
</reference>
<name>A0A8B2VFI0_CUTAC</name>
<comment type="caution">
    <text evidence="1">The sequence shown here is derived from an EMBL/GenBank/DDBJ whole genome shotgun (WGS) entry which is preliminary data.</text>
</comment>
<dbReference type="InterPro" id="IPR027580">
    <property type="entry name" value="EXLDI"/>
</dbReference>
<proteinExistence type="predicted"/>
<evidence type="ECO:0000313" key="1">
    <source>
        <dbReference type="EMBL" id="PGF35185.1"/>
    </source>
</evidence>